<protein>
    <submittedName>
        <fullName evidence="3">CAAX amino terminal protease self-immunity</fullName>
    </submittedName>
</protein>
<dbReference type="PANTHER" id="PTHR43592:SF15">
    <property type="entry name" value="CAAX AMINO TERMINAL PROTEASE FAMILY PROTEIN"/>
    <property type="match status" value="1"/>
</dbReference>
<dbReference type="PANTHER" id="PTHR43592">
    <property type="entry name" value="CAAX AMINO TERMINAL PROTEASE"/>
    <property type="match status" value="1"/>
</dbReference>
<gene>
    <name evidence="3" type="ORF">GALL_293390</name>
</gene>
<comment type="caution">
    <text evidence="3">The sequence shown here is derived from an EMBL/GenBank/DDBJ whole genome shotgun (WGS) entry which is preliminary data.</text>
</comment>
<name>A0A1J5QYT7_9ZZZZ</name>
<organism evidence="3">
    <name type="scientific">mine drainage metagenome</name>
    <dbReference type="NCBI Taxonomy" id="410659"/>
    <lineage>
        <taxon>unclassified sequences</taxon>
        <taxon>metagenomes</taxon>
        <taxon>ecological metagenomes</taxon>
    </lineage>
</organism>
<keyword evidence="1" id="KW-1133">Transmembrane helix</keyword>
<feature type="transmembrane region" description="Helical" evidence="1">
    <location>
        <begin position="268"/>
        <end position="301"/>
    </location>
</feature>
<dbReference type="GO" id="GO:0004175">
    <property type="term" value="F:endopeptidase activity"/>
    <property type="evidence" value="ECO:0007669"/>
    <property type="project" value="UniProtKB-ARBA"/>
</dbReference>
<sequence>MESTALTLGVLIVESLPGLILIWNRHLCAAARGRRTAPALETWDIGAYDIALLLWMVVMGGYILQVLLVTVLSSTSLAVVTRDVVAGVGFQFGMLGAVLGFARLSERGRGYSMPKRGFVREGLETFLKVLPAIFLTGIVWSFLAARMGVNLNQQELVALFRKSNSPFLLGTLVTMAVVIAPITEELVFRAGLFRYLRRQPPLSVIFVAVIGCATAFLCFDGLLKISRHATRAGAVEGVWGLAVALGAFLLWLSPTVKRFIARPTPRWLAVLLPAVVFAALHANLASFPQLVVLGIIFSLAYERTGNIAVPMLAHALFNLNTIVLLFAGINS</sequence>
<dbReference type="GO" id="GO:0006508">
    <property type="term" value="P:proteolysis"/>
    <property type="evidence" value="ECO:0007669"/>
    <property type="project" value="UniProtKB-KW"/>
</dbReference>
<feature type="transmembrane region" description="Helical" evidence="1">
    <location>
        <begin position="307"/>
        <end position="329"/>
    </location>
</feature>
<feature type="domain" description="CAAX prenyl protease 2/Lysostaphin resistance protein A-like" evidence="2">
    <location>
        <begin position="172"/>
        <end position="247"/>
    </location>
</feature>
<keyword evidence="1" id="KW-0812">Transmembrane</keyword>
<evidence type="ECO:0000256" key="1">
    <source>
        <dbReference type="SAM" id="Phobius"/>
    </source>
</evidence>
<feature type="transmembrane region" description="Helical" evidence="1">
    <location>
        <begin position="204"/>
        <end position="225"/>
    </location>
</feature>
<feature type="transmembrane region" description="Helical" evidence="1">
    <location>
        <begin position="237"/>
        <end position="256"/>
    </location>
</feature>
<feature type="transmembrane region" description="Helical" evidence="1">
    <location>
        <begin position="45"/>
        <end position="64"/>
    </location>
</feature>
<feature type="transmembrane region" description="Helical" evidence="1">
    <location>
        <begin position="84"/>
        <end position="104"/>
    </location>
</feature>
<dbReference type="EMBL" id="MLJW01000358">
    <property type="protein sequence ID" value="OIQ88776.1"/>
    <property type="molecule type" value="Genomic_DNA"/>
</dbReference>
<dbReference type="InterPro" id="IPR003675">
    <property type="entry name" value="Rce1/LyrA-like_dom"/>
</dbReference>
<evidence type="ECO:0000313" key="3">
    <source>
        <dbReference type="EMBL" id="OIQ88776.1"/>
    </source>
</evidence>
<keyword evidence="1" id="KW-0472">Membrane</keyword>
<keyword evidence="3" id="KW-0378">Hydrolase</keyword>
<dbReference type="GO" id="GO:0080120">
    <property type="term" value="P:CAAX-box protein maturation"/>
    <property type="evidence" value="ECO:0007669"/>
    <property type="project" value="UniProtKB-ARBA"/>
</dbReference>
<keyword evidence="3" id="KW-0645">Protease</keyword>
<evidence type="ECO:0000259" key="2">
    <source>
        <dbReference type="Pfam" id="PF02517"/>
    </source>
</evidence>
<dbReference type="Pfam" id="PF02517">
    <property type="entry name" value="Rce1-like"/>
    <property type="match status" value="2"/>
</dbReference>
<feature type="transmembrane region" description="Helical" evidence="1">
    <location>
        <begin position="165"/>
        <end position="183"/>
    </location>
</feature>
<reference evidence="3" key="1">
    <citation type="submission" date="2016-10" db="EMBL/GenBank/DDBJ databases">
        <title>Sequence of Gallionella enrichment culture.</title>
        <authorList>
            <person name="Poehlein A."/>
            <person name="Muehling M."/>
            <person name="Daniel R."/>
        </authorList>
    </citation>
    <scope>NUCLEOTIDE SEQUENCE</scope>
</reference>
<accession>A0A1J5QYT7</accession>
<feature type="transmembrane region" description="Helical" evidence="1">
    <location>
        <begin position="6"/>
        <end position="24"/>
    </location>
</feature>
<feature type="domain" description="CAAX prenyl protease 2/Lysostaphin resistance protein A-like" evidence="2">
    <location>
        <begin position="259"/>
        <end position="319"/>
    </location>
</feature>
<dbReference type="AlphaFoldDB" id="A0A1J5QYT7"/>
<feature type="transmembrane region" description="Helical" evidence="1">
    <location>
        <begin position="125"/>
        <end position="145"/>
    </location>
</feature>
<proteinExistence type="predicted"/>